<keyword evidence="3" id="KW-1185">Reference proteome</keyword>
<accession>A0A1M6UBH0</accession>
<protein>
    <submittedName>
        <fullName evidence="2">PGAP1-like protein</fullName>
    </submittedName>
</protein>
<name>A0A1M6UBH0_9GAMM</name>
<dbReference type="EMBL" id="FRAQ01000002">
    <property type="protein sequence ID" value="SHK66511.1"/>
    <property type="molecule type" value="Genomic_DNA"/>
</dbReference>
<organism evidence="2 3">
    <name type="scientific">Marinobacter antarcticus</name>
    <dbReference type="NCBI Taxonomy" id="564117"/>
    <lineage>
        <taxon>Bacteria</taxon>
        <taxon>Pseudomonadati</taxon>
        <taxon>Pseudomonadota</taxon>
        <taxon>Gammaproteobacteria</taxon>
        <taxon>Pseudomonadales</taxon>
        <taxon>Marinobacteraceae</taxon>
        <taxon>Marinobacter</taxon>
    </lineage>
</organism>
<gene>
    <name evidence="2" type="ORF">SAMN05216369_2722</name>
</gene>
<dbReference type="InterPro" id="IPR029058">
    <property type="entry name" value="AB_hydrolase_fold"/>
</dbReference>
<dbReference type="Gene3D" id="3.40.50.1820">
    <property type="entry name" value="alpha/beta hydrolase"/>
    <property type="match status" value="1"/>
</dbReference>
<dbReference type="Proteomes" id="UP000184497">
    <property type="component" value="Unassembled WGS sequence"/>
</dbReference>
<reference evidence="3" key="1">
    <citation type="submission" date="2016-11" db="EMBL/GenBank/DDBJ databases">
        <authorList>
            <person name="Varghese N."/>
            <person name="Submissions S."/>
        </authorList>
    </citation>
    <scope>NUCLEOTIDE SEQUENCE [LARGE SCALE GENOMIC DNA]</scope>
    <source>
        <strain evidence="3">CGMCC 1.10835</strain>
    </source>
</reference>
<evidence type="ECO:0000259" key="1">
    <source>
        <dbReference type="Pfam" id="PF07819"/>
    </source>
</evidence>
<evidence type="ECO:0000313" key="3">
    <source>
        <dbReference type="Proteomes" id="UP000184497"/>
    </source>
</evidence>
<evidence type="ECO:0000313" key="2">
    <source>
        <dbReference type="EMBL" id="SHK66511.1"/>
    </source>
</evidence>
<dbReference type="InterPro" id="IPR012908">
    <property type="entry name" value="PGAP1-ab_dom-like"/>
</dbReference>
<dbReference type="SUPFAM" id="SSF53474">
    <property type="entry name" value="alpha/beta-Hydrolases"/>
    <property type="match status" value="1"/>
</dbReference>
<dbReference type="STRING" id="564117.SAMN05216369_2722"/>
<dbReference type="Pfam" id="PF07819">
    <property type="entry name" value="PGAP1"/>
    <property type="match status" value="1"/>
</dbReference>
<proteinExistence type="predicted"/>
<dbReference type="GO" id="GO:0016788">
    <property type="term" value="F:hydrolase activity, acting on ester bonds"/>
    <property type="evidence" value="ECO:0007669"/>
    <property type="project" value="InterPro"/>
</dbReference>
<feature type="domain" description="GPI inositol-deacylase PGAP1-like alpha/beta" evidence="1">
    <location>
        <begin position="164"/>
        <end position="324"/>
    </location>
</feature>
<dbReference type="AlphaFoldDB" id="A0A1M6UBH0"/>
<sequence>MRRLPICYATVLYDFLEHRKIISIKSLHGSAQLLLDVTGGVTQIVERMHRTIAREVNPLNRLRDIAGAPPEERRGRTYQVIQSTTSMLQHGLHQSLDKFSTEEEPLHSPQSVKVAAALNGVCGDHLEASNNPLAITMHFYNSHGEKVLPGSEKVGAMIPNASPRIVVLVHGLCLSHEYWKGHNEGNLGTELQRAHGFTPLYLNYNTGRHISCNGKELSKQLQALVEAWPIEVEELTLIGHSMGGLVIRSACWYGTELGQSWTGLLKNALYLGSPHHGAALAKAGNLLTFVMKKFRYASPFALGEHTSAGIKDLRHGNLLDDDWEGIDQDDFHPDYRKPVPLREGTRHYFIAATIGNNVSDFKSMMVGDLLVRLDSAKGQHSDDLRKLSIRPEDCRVFAKLNHLDLLDNKVVHDQILEWLV</sequence>